<dbReference type="Proteomes" id="UP000220158">
    <property type="component" value="Chromosome 6"/>
</dbReference>
<dbReference type="KEGG" id="prel:PRELSG_0605700"/>
<keyword evidence="4" id="KW-0963">Cytoplasm</keyword>
<dbReference type="VEuPathDB" id="PlasmoDB:PRELSG_0605700"/>
<protein>
    <recommendedName>
        <fullName evidence="3">protein-histidine N-methyltransferase</fullName>
        <ecNumber evidence="3">2.1.1.85</ecNumber>
    </recommendedName>
</protein>
<keyword evidence="8" id="KW-0539">Nucleus</keyword>
<dbReference type="EMBL" id="LN835301">
    <property type="protein sequence ID" value="CRG99082.1"/>
    <property type="molecule type" value="Genomic_DNA"/>
</dbReference>
<evidence type="ECO:0000256" key="2">
    <source>
        <dbReference type="ARBA" id="ARBA00004496"/>
    </source>
</evidence>
<dbReference type="OrthoDB" id="1723750at2759"/>
<dbReference type="InterPro" id="IPR019410">
    <property type="entry name" value="Methyltransf_16"/>
</dbReference>
<dbReference type="GO" id="GO:0018064">
    <property type="term" value="F:protein-L-histidine N-tele-methyltransferase activity"/>
    <property type="evidence" value="ECO:0007669"/>
    <property type="project" value="UniProtKB-EC"/>
</dbReference>
<keyword evidence="11" id="KW-1185">Reference proteome</keyword>
<accession>A0A1J1H655</accession>
<dbReference type="PANTHER" id="PTHR14614">
    <property type="entry name" value="HEPATOCELLULAR CARCINOMA-ASSOCIATED ANTIGEN"/>
    <property type="match status" value="1"/>
</dbReference>
<dbReference type="PANTHER" id="PTHR14614:SF39">
    <property type="entry name" value="HISTIDINE PROTEIN METHYLTRANSFERASE 1 HOMOLOG"/>
    <property type="match status" value="1"/>
</dbReference>
<dbReference type="InterPro" id="IPR029063">
    <property type="entry name" value="SAM-dependent_MTases_sf"/>
</dbReference>
<evidence type="ECO:0000256" key="8">
    <source>
        <dbReference type="ARBA" id="ARBA00023242"/>
    </source>
</evidence>
<evidence type="ECO:0000256" key="7">
    <source>
        <dbReference type="ARBA" id="ARBA00022691"/>
    </source>
</evidence>
<evidence type="ECO:0000313" key="10">
    <source>
        <dbReference type="EMBL" id="CRG99082.1"/>
    </source>
</evidence>
<dbReference type="EC" id="2.1.1.85" evidence="3"/>
<reference evidence="10 11" key="1">
    <citation type="submission" date="2015-04" db="EMBL/GenBank/DDBJ databases">
        <authorList>
            <consortium name="Pathogen Informatics"/>
        </authorList>
    </citation>
    <scope>NUCLEOTIDE SEQUENCE [LARGE SCALE GENOMIC DNA]</scope>
    <source>
        <strain evidence="10 11">SGS1</strain>
    </source>
</reference>
<evidence type="ECO:0000256" key="4">
    <source>
        <dbReference type="ARBA" id="ARBA00022490"/>
    </source>
</evidence>
<evidence type="ECO:0000256" key="5">
    <source>
        <dbReference type="ARBA" id="ARBA00022603"/>
    </source>
</evidence>
<dbReference type="RefSeq" id="XP_028532090.1">
    <property type="nucleotide sequence ID" value="XM_028675508.1"/>
</dbReference>
<evidence type="ECO:0000256" key="9">
    <source>
        <dbReference type="ARBA" id="ARBA00038126"/>
    </source>
</evidence>
<organism evidence="10 11">
    <name type="scientific">Plasmodium relictum</name>
    <dbReference type="NCBI Taxonomy" id="85471"/>
    <lineage>
        <taxon>Eukaryota</taxon>
        <taxon>Sar</taxon>
        <taxon>Alveolata</taxon>
        <taxon>Apicomplexa</taxon>
        <taxon>Aconoidasida</taxon>
        <taxon>Haemosporida</taxon>
        <taxon>Plasmodiidae</taxon>
        <taxon>Plasmodium</taxon>
        <taxon>Plasmodium (Haemamoeba)</taxon>
    </lineage>
</organism>
<name>A0A1J1H655_PLARL</name>
<dbReference type="Pfam" id="PF10294">
    <property type="entry name" value="Methyltransf_16"/>
    <property type="match status" value="1"/>
</dbReference>
<comment type="similarity">
    <text evidence="9">Belongs to the methyltransferase superfamily. METTL18 family.</text>
</comment>
<dbReference type="OMA" id="FQSESVW"/>
<keyword evidence="7" id="KW-0949">S-adenosyl-L-methionine</keyword>
<comment type="subcellular location">
    <subcellularLocation>
        <location evidence="2">Cytoplasm</location>
    </subcellularLocation>
    <subcellularLocation>
        <location evidence="1">Nucleus</location>
    </subcellularLocation>
</comment>
<dbReference type="GO" id="GO:0005634">
    <property type="term" value="C:nucleus"/>
    <property type="evidence" value="ECO:0007669"/>
    <property type="project" value="UniProtKB-SubCell"/>
</dbReference>
<evidence type="ECO:0000256" key="3">
    <source>
        <dbReference type="ARBA" id="ARBA00012533"/>
    </source>
</evidence>
<evidence type="ECO:0000256" key="1">
    <source>
        <dbReference type="ARBA" id="ARBA00004123"/>
    </source>
</evidence>
<sequence length="257" mass="30729">MYEVYFLNEKENFEKKKENDDEIKSSLILKNRCVDIEKKARLVKENIYEGGYTIWECTWDMLRFLHYENFDFKNKNVLELGCGHGLIGIKVLLDNGNVVFQELNKEVINDILLPNIKKNLNIKLKRKKLKDKKNFMKIKNEGLKCFIINKKWDKLNKKLKKKKLNCFDFILGNEILYRKENYYHILKILKKNLKRDGKAYFGSKSYYFGFEDGAGSNCFVDYVNNNKKFLFTARIIQTNRDKTIYSRDIIEITFKND</sequence>
<evidence type="ECO:0000256" key="6">
    <source>
        <dbReference type="ARBA" id="ARBA00022679"/>
    </source>
</evidence>
<dbReference type="GO" id="GO:0032259">
    <property type="term" value="P:methylation"/>
    <property type="evidence" value="ECO:0007669"/>
    <property type="project" value="UniProtKB-KW"/>
</dbReference>
<evidence type="ECO:0000313" key="11">
    <source>
        <dbReference type="Proteomes" id="UP000220158"/>
    </source>
</evidence>
<gene>
    <name evidence="10" type="ORF">PRELSG_0605700</name>
</gene>
<dbReference type="Gene3D" id="3.40.50.150">
    <property type="entry name" value="Vaccinia Virus protein VP39"/>
    <property type="match status" value="1"/>
</dbReference>
<dbReference type="SUPFAM" id="SSF53335">
    <property type="entry name" value="S-adenosyl-L-methionine-dependent methyltransferases"/>
    <property type="match status" value="1"/>
</dbReference>
<proteinExistence type="inferred from homology"/>
<keyword evidence="6" id="KW-0808">Transferase</keyword>
<dbReference type="AlphaFoldDB" id="A0A1J1H655"/>
<dbReference type="GO" id="GO:0005737">
    <property type="term" value="C:cytoplasm"/>
    <property type="evidence" value="ECO:0007669"/>
    <property type="project" value="UniProtKB-SubCell"/>
</dbReference>
<keyword evidence="5" id="KW-0489">Methyltransferase</keyword>
<dbReference type="GeneID" id="39735183"/>